<sequence>MVVNLDTLSSAVGKSRDSRVLIEYAGVLAQLLLCFGIADETPKQEAMFLRLPAVHRDDVVDLSGQDPEDPSGLDDDLAVENLVPRDLRYSTLLEEAVDLQSTDESDKSGINQEKTQFSPRSLGLQFMKIPQDLGSVINFARSRKITLTGLVSWATGYISSKIPPSWS</sequence>
<keyword evidence="2" id="KW-1185">Reference proteome</keyword>
<dbReference type="Proteomes" id="UP000177625">
    <property type="component" value="Unassembled WGS sequence"/>
</dbReference>
<evidence type="ECO:0000313" key="2">
    <source>
        <dbReference type="Proteomes" id="UP000177625"/>
    </source>
</evidence>
<proteinExistence type="predicted"/>
<organism evidence="1 2">
    <name type="scientific">Rhynchosporium secalis</name>
    <name type="common">Barley scald fungus</name>
    <dbReference type="NCBI Taxonomy" id="38038"/>
    <lineage>
        <taxon>Eukaryota</taxon>
        <taxon>Fungi</taxon>
        <taxon>Dikarya</taxon>
        <taxon>Ascomycota</taxon>
        <taxon>Pezizomycotina</taxon>
        <taxon>Leotiomycetes</taxon>
        <taxon>Helotiales</taxon>
        <taxon>Ploettnerulaceae</taxon>
        <taxon>Rhynchosporium</taxon>
    </lineage>
</organism>
<protein>
    <submittedName>
        <fullName evidence="1">Uncharacterized protein</fullName>
    </submittedName>
</protein>
<accession>A0A1E1MNX9</accession>
<evidence type="ECO:0000313" key="1">
    <source>
        <dbReference type="EMBL" id="CZT50810.1"/>
    </source>
</evidence>
<name>A0A1E1MNX9_RHYSE</name>
<dbReference type="AlphaFoldDB" id="A0A1E1MNX9"/>
<dbReference type="EMBL" id="FJVC01000452">
    <property type="protein sequence ID" value="CZT50810.1"/>
    <property type="molecule type" value="Genomic_DNA"/>
</dbReference>
<reference evidence="2" key="1">
    <citation type="submission" date="2016-03" db="EMBL/GenBank/DDBJ databases">
        <authorList>
            <person name="Guldener U."/>
        </authorList>
    </citation>
    <scope>NUCLEOTIDE SEQUENCE [LARGE SCALE GENOMIC DNA]</scope>
</reference>
<gene>
    <name evidence="1" type="ORF">RSE6_11865</name>
</gene>